<protein>
    <submittedName>
        <fullName evidence="3">G5960 protein</fullName>
    </submittedName>
</protein>
<gene>
    <name evidence="3" type="primary">g5960</name>
    <name evidence="3" type="ORF">VP750_LOCUS5101</name>
</gene>
<dbReference type="PANTHER" id="PTHR10858">
    <property type="entry name" value="DEOXYRIBONUCLEASE II"/>
    <property type="match status" value="1"/>
</dbReference>
<name>A0ABP1G0Z1_9CHLO</name>
<evidence type="ECO:0000313" key="3">
    <source>
        <dbReference type="EMBL" id="CAL5223442.1"/>
    </source>
</evidence>
<dbReference type="PANTHER" id="PTHR10858:SF23">
    <property type="entry name" value="DEOXYRIBONUCLEASE II"/>
    <property type="match status" value="1"/>
</dbReference>
<evidence type="ECO:0000256" key="1">
    <source>
        <dbReference type="ARBA" id="ARBA00007527"/>
    </source>
</evidence>
<reference evidence="3 4" key="1">
    <citation type="submission" date="2024-06" db="EMBL/GenBank/DDBJ databases">
        <authorList>
            <person name="Kraege A."/>
            <person name="Thomma B."/>
        </authorList>
    </citation>
    <scope>NUCLEOTIDE SEQUENCE [LARGE SCALE GENOMIC DNA]</scope>
</reference>
<dbReference type="Pfam" id="PF03265">
    <property type="entry name" value="DNase_II"/>
    <property type="match status" value="1"/>
</dbReference>
<keyword evidence="2" id="KW-0378">Hydrolase</keyword>
<comment type="caution">
    <text evidence="3">The sequence shown here is derived from an EMBL/GenBank/DDBJ whole genome shotgun (WGS) entry which is preliminary data.</text>
</comment>
<dbReference type="EMBL" id="CAXHTA020000008">
    <property type="protein sequence ID" value="CAL5223442.1"/>
    <property type="molecule type" value="Genomic_DNA"/>
</dbReference>
<proteinExistence type="inferred from homology"/>
<evidence type="ECO:0000256" key="2">
    <source>
        <dbReference type="ARBA" id="ARBA00022801"/>
    </source>
</evidence>
<dbReference type="Proteomes" id="UP001497392">
    <property type="component" value="Unassembled WGS sequence"/>
</dbReference>
<dbReference type="InterPro" id="IPR004947">
    <property type="entry name" value="DNase_II"/>
</dbReference>
<accession>A0ABP1G0Z1</accession>
<comment type="similarity">
    <text evidence="1">Belongs to the DNase II family.</text>
</comment>
<sequence length="122" mass="13697">MEPELRAGLEVQSWLSGWNPLPSTCPPQSMYEYLKFRHMYIREARRGWNTSVDHSKWAITTPETSSGAGRTMPGVCIGDMNRMQAQSYRGGGTVCFMQNPTLWRTFRNIVAAIEGCSPPVPA</sequence>
<organism evidence="3 4">
    <name type="scientific">Coccomyxa viridis</name>
    <dbReference type="NCBI Taxonomy" id="1274662"/>
    <lineage>
        <taxon>Eukaryota</taxon>
        <taxon>Viridiplantae</taxon>
        <taxon>Chlorophyta</taxon>
        <taxon>core chlorophytes</taxon>
        <taxon>Trebouxiophyceae</taxon>
        <taxon>Trebouxiophyceae incertae sedis</taxon>
        <taxon>Coccomyxaceae</taxon>
        <taxon>Coccomyxa</taxon>
    </lineage>
</organism>
<evidence type="ECO:0000313" key="4">
    <source>
        <dbReference type="Proteomes" id="UP001497392"/>
    </source>
</evidence>
<keyword evidence="4" id="KW-1185">Reference proteome</keyword>